<organism evidence="15 16">
    <name type="scientific">Larimichthys crocea</name>
    <name type="common">Large yellow croaker</name>
    <name type="synonym">Pseudosciaena crocea</name>
    <dbReference type="NCBI Taxonomy" id="215358"/>
    <lineage>
        <taxon>Eukaryota</taxon>
        <taxon>Metazoa</taxon>
        <taxon>Chordata</taxon>
        <taxon>Craniata</taxon>
        <taxon>Vertebrata</taxon>
        <taxon>Euteleostomi</taxon>
        <taxon>Actinopterygii</taxon>
        <taxon>Neopterygii</taxon>
        <taxon>Teleostei</taxon>
        <taxon>Neoteleostei</taxon>
        <taxon>Acanthomorphata</taxon>
        <taxon>Eupercaria</taxon>
        <taxon>Sciaenidae</taxon>
        <taxon>Larimichthys</taxon>
    </lineage>
</organism>
<dbReference type="GO" id="GO:0006954">
    <property type="term" value="P:inflammatory response"/>
    <property type="evidence" value="ECO:0007669"/>
    <property type="project" value="UniProtKB-KW"/>
</dbReference>
<evidence type="ECO:0000313" key="16">
    <source>
        <dbReference type="Proteomes" id="UP000424527"/>
    </source>
</evidence>
<feature type="domain" description="SEFIR" evidence="14">
    <location>
        <begin position="1070"/>
        <end position="1245"/>
    </location>
</feature>
<feature type="transmembrane region" description="Helical" evidence="12">
    <location>
        <begin position="1026"/>
        <end position="1047"/>
    </location>
</feature>
<evidence type="ECO:0000256" key="4">
    <source>
        <dbReference type="ARBA" id="ARBA00022692"/>
    </source>
</evidence>
<evidence type="ECO:0000256" key="3">
    <source>
        <dbReference type="ARBA" id="ARBA00022475"/>
    </source>
</evidence>
<evidence type="ECO:0000256" key="11">
    <source>
        <dbReference type="SAM" id="MobiDB-lite"/>
    </source>
</evidence>
<dbReference type="Proteomes" id="UP000424527">
    <property type="component" value="Unassembled WGS sequence"/>
</dbReference>
<dbReference type="InterPro" id="IPR013568">
    <property type="entry name" value="SEFIR_dom"/>
</dbReference>
<feature type="region of interest" description="Disordered" evidence="11">
    <location>
        <begin position="1302"/>
        <end position="1333"/>
    </location>
</feature>
<dbReference type="PANTHER" id="PTHR15583:SF21">
    <property type="entry name" value="INTERLEUKIN-17 RECEPTOR E-LIKE"/>
    <property type="match status" value="1"/>
</dbReference>
<evidence type="ECO:0000256" key="5">
    <source>
        <dbReference type="ARBA" id="ARBA00022729"/>
    </source>
</evidence>
<keyword evidence="8 15" id="KW-0675">Receptor</keyword>
<proteinExistence type="predicted"/>
<evidence type="ECO:0000256" key="9">
    <source>
        <dbReference type="ARBA" id="ARBA00023180"/>
    </source>
</evidence>
<dbReference type="GO" id="GO:0030368">
    <property type="term" value="F:interleukin-17 receptor activity"/>
    <property type="evidence" value="ECO:0007669"/>
    <property type="project" value="InterPro"/>
</dbReference>
<evidence type="ECO:0000256" key="2">
    <source>
        <dbReference type="ARBA" id="ARBA00004479"/>
    </source>
</evidence>
<evidence type="ECO:0000256" key="10">
    <source>
        <dbReference type="ARBA" id="ARBA00023198"/>
    </source>
</evidence>
<feature type="region of interest" description="Disordered" evidence="11">
    <location>
        <begin position="1157"/>
        <end position="1176"/>
    </location>
</feature>
<keyword evidence="9" id="KW-0325">Glycoprotein</keyword>
<dbReference type="PROSITE" id="PS51534">
    <property type="entry name" value="SEFIR"/>
    <property type="match status" value="1"/>
</dbReference>
<accession>A0A6G0IQ42</accession>
<dbReference type="PANTHER" id="PTHR15583">
    <property type="entry name" value="INTERLEUKIN-17 RECEPTOR"/>
    <property type="match status" value="1"/>
</dbReference>
<reference evidence="15 16" key="1">
    <citation type="submission" date="2019-07" db="EMBL/GenBank/DDBJ databases">
        <title>Chromosome genome assembly for large yellow croaker.</title>
        <authorList>
            <person name="Xiao S."/>
        </authorList>
    </citation>
    <scope>NUCLEOTIDE SEQUENCE [LARGE SCALE GENOMIC DNA]</scope>
    <source>
        <strain evidence="15">JMULYC20181020</strain>
        <tissue evidence="15">Muscle</tissue>
    </source>
</reference>
<evidence type="ECO:0000313" key="15">
    <source>
        <dbReference type="EMBL" id="KAE8293645.1"/>
    </source>
</evidence>
<feature type="chain" id="PRO_5026036720" evidence="13">
    <location>
        <begin position="27"/>
        <end position="1333"/>
    </location>
</feature>
<feature type="signal peptide" evidence="13">
    <location>
        <begin position="1"/>
        <end position="26"/>
    </location>
</feature>
<comment type="caution">
    <text evidence="15">The sequence shown here is derived from an EMBL/GenBank/DDBJ whole genome shotgun (WGS) entry which is preliminary data.</text>
</comment>
<protein>
    <submittedName>
        <fullName evidence="15">Interleukin-17 receptor C</fullName>
    </submittedName>
</protein>
<dbReference type="InterPro" id="IPR039465">
    <property type="entry name" value="IL-17_rcpt-like"/>
</dbReference>
<evidence type="ECO:0000256" key="1">
    <source>
        <dbReference type="ARBA" id="ARBA00004162"/>
    </source>
</evidence>
<keyword evidence="10" id="KW-0395">Inflammatory response</keyword>
<sequence>MYFTNLKCFIAVAFVAIMVPPQLLECTKTCRVADQTDYVEGGCPVKLLGSVSESLDDQFYSECVTVSVWMKRDDLSKDPKVEIVSETTETIIPTMKKGKKGKKAYNVRKQYVRCDMGGMQSNNNTSVILLLQQSCTKAEANQVVSVSYSTTSMRCNTSYRVPDPIPHFNLSVNESSKSIAVTVEPGNKVYAMWCYQKSPQHCMNRGQAPRITIDPSQNPTALLNIPYLLPCVCVQVFYTNMDAHRHKKCLFQNQSIPDVTDVWSSSNVTLYESHFTWRSKCPASDFSVSASLCWKQQEHLCTPVLNSTLKGEVRGELLKYTTSAVDKHPQMCVQFSLQGSRHIYCPFKADMSSWEVSLRPGIQSVFLYFTSIVSIEARYKFYKFSAQLCVLDKRGCTPTGEVHSITVNGNTTDARLKVPLHSVAEKPCVQVWQSHPSLHGRRVLCPDCWLCIQKPVLLVCSSEQSAHVSAVCALASVLQGELSATVNMALWALSSQTQAGAGTGVADLGPLPWLYGQWEAVRKAQGKVLIVWSPEAKKTYEKWREERVNMNKKQRKKEDYNIDQVGDEKTAVNGRRLGKCKNKNAARKKDCDKLCVDKDWYPQREPSTVIAPVFMAALACLEGVLQGCKGQGVALVYFQGLCHSRDIPKDFRGVPRALEIVDITAPELSCSEGLTDCQVSSASQYSAVLPDTDDTVSVTHVKLKASLCCPAKQDCEPCLQIIIAVQVRNAEQVSEQSGERNDEEEFIGMTQMLEGSGQMMIPEPRASLKVCCSSPYSNVCKTLQFKTRASGLQTSQLPTHELLLTEKVTLGIPVVVHVDAQSNEAHHIQNITVPSLEDVCSMKLERTVKECDAPRIRAVTDHKRNVVRLKLMNTDVKRQDEIMCQMIWNGMPGEVLPWLKGKREIVISSNAVAPCLCFEVWWKGKLFRRKSCPFKDQQDVLERMQHNVQRCGLCKNDLAGGQCEEVTGSRQWVHDHSGWSATRAGHWKAGAFNVSSHPLLCVQMKIHGMESYLEPQCPFATSRWRWSLPLVIGLLLMCVAILGAYLIQGVLKGYMWRWLKEEDVKGAVGGGHVVLLYPPGDDQALPELMSHLGTSLQALGFTVSLDLWSQTELCLLGPVPWFHSRLNRLQKQGGKVVLVLTQAAWIRAEEWGAGSWEKNTTKEKNREGEEAGKSYGASSPCVDVFTASLSCILADYLQGRAGERFMLVQFESLPPEPPGGFRPLPELFRGLHLYSLPSQSLGFLTELAGARQMATASARRKRAGGLRMASRALARGLSGFTAGTSVLRLAGVPQSCVGVEAEDSGETMPLQPCLVTPPSSPDTSPKASEMDWV</sequence>
<keyword evidence="5 13" id="KW-0732">Signal</keyword>
<evidence type="ECO:0000259" key="14">
    <source>
        <dbReference type="PROSITE" id="PS51534"/>
    </source>
</evidence>
<evidence type="ECO:0000256" key="7">
    <source>
        <dbReference type="ARBA" id="ARBA00023136"/>
    </source>
</evidence>
<name>A0A6G0IQ42_LARCR</name>
<keyword evidence="6 12" id="KW-1133">Transmembrane helix</keyword>
<dbReference type="GO" id="GO:0005886">
    <property type="term" value="C:plasma membrane"/>
    <property type="evidence" value="ECO:0007669"/>
    <property type="project" value="UniProtKB-SubCell"/>
</dbReference>
<dbReference type="EMBL" id="REGW02000008">
    <property type="protein sequence ID" value="KAE8293645.1"/>
    <property type="molecule type" value="Genomic_DNA"/>
</dbReference>
<gene>
    <name evidence="15" type="ORF">D5F01_LYC08757</name>
</gene>
<evidence type="ECO:0000256" key="8">
    <source>
        <dbReference type="ARBA" id="ARBA00023170"/>
    </source>
</evidence>
<keyword evidence="7 12" id="KW-0472">Membrane</keyword>
<dbReference type="Pfam" id="PF08357">
    <property type="entry name" value="SEFIR"/>
    <property type="match status" value="2"/>
</dbReference>
<comment type="subcellular location">
    <subcellularLocation>
        <location evidence="1">Cell membrane</location>
        <topology evidence="1">Single-pass membrane protein</topology>
    </subcellularLocation>
    <subcellularLocation>
        <location evidence="2">Membrane</location>
        <topology evidence="2">Single-pass type I membrane protein</topology>
    </subcellularLocation>
</comment>
<feature type="compositionally biased region" description="Basic and acidic residues" evidence="11">
    <location>
        <begin position="1159"/>
        <end position="1172"/>
    </location>
</feature>
<evidence type="ECO:0000256" key="12">
    <source>
        <dbReference type="SAM" id="Phobius"/>
    </source>
</evidence>
<evidence type="ECO:0000256" key="6">
    <source>
        <dbReference type="ARBA" id="ARBA00022989"/>
    </source>
</evidence>
<evidence type="ECO:0000256" key="13">
    <source>
        <dbReference type="SAM" id="SignalP"/>
    </source>
</evidence>
<keyword evidence="16" id="KW-1185">Reference proteome</keyword>
<dbReference type="Gene3D" id="3.40.50.11530">
    <property type="match status" value="2"/>
</dbReference>
<dbReference type="InterPro" id="IPR027841">
    <property type="entry name" value="IL-17_rcpt_C/E_N"/>
</dbReference>
<dbReference type="Pfam" id="PF15037">
    <property type="entry name" value="IL17_R_N"/>
    <property type="match status" value="1"/>
</dbReference>
<keyword evidence="3" id="KW-1003">Cell membrane</keyword>
<keyword evidence="4 12" id="KW-0812">Transmembrane</keyword>